<dbReference type="GeneID" id="92869133"/>
<dbReference type="InterPro" id="IPR035439">
    <property type="entry name" value="UPF0145_dom_sf"/>
</dbReference>
<dbReference type="InterPro" id="IPR002765">
    <property type="entry name" value="UPF0145_YbjQ-like"/>
</dbReference>
<name>A0A0H3CYY2_AMYMU</name>
<dbReference type="eggNOG" id="COG0393">
    <property type="taxonomic scope" value="Bacteria"/>
</dbReference>
<dbReference type="PATRIC" id="fig|749927.5.peg.1378"/>
<organism evidence="3 4">
    <name type="scientific">Amycolatopsis mediterranei (strain U-32)</name>
    <dbReference type="NCBI Taxonomy" id="749927"/>
    <lineage>
        <taxon>Bacteria</taxon>
        <taxon>Bacillati</taxon>
        <taxon>Actinomycetota</taxon>
        <taxon>Actinomycetes</taxon>
        <taxon>Pseudonocardiales</taxon>
        <taxon>Pseudonocardiaceae</taxon>
        <taxon>Amycolatopsis</taxon>
    </lineage>
</organism>
<dbReference type="EMBL" id="CP002000">
    <property type="protein sequence ID" value="ADJ43154.1"/>
    <property type="molecule type" value="Genomic_DNA"/>
</dbReference>
<dbReference type="OrthoDB" id="3289343at2"/>
<dbReference type="RefSeq" id="WP_013223242.1">
    <property type="nucleotide sequence ID" value="NC_014318.1"/>
</dbReference>
<evidence type="ECO:0000313" key="3">
    <source>
        <dbReference type="EMBL" id="ADJ43154.1"/>
    </source>
</evidence>
<protein>
    <submittedName>
        <fullName evidence="3">Uncharacterized protein</fullName>
    </submittedName>
</protein>
<proteinExistence type="inferred from homology"/>
<sequence length="269" mass="28030">MPERGSRDLSPGTQARFDRFSPTGPKTSLLSVPGAVGADVAGFTPVGDVMGCVVHQIGFTGTDTWSADRIGQLAGILREGYETALDRLVEEAAAIGADGVLGIDFAVTSPDGAAQEFVALGTAVRAKAGPRPRHPFTTGLPGQDVAKLMLAGWVPVRVAVGISGRAFTDYWQRSLVNEWAGNVEIPLATELATAVRAEARAEFAREIGDCGADGGIVSDLKFDIWPVHDIAVAAMATVIGTAIARFHEGPATPAGTLKILPLNRSEEAS</sequence>
<dbReference type="AlphaFoldDB" id="A0A0H3CYY2"/>
<dbReference type="Proteomes" id="UP000000328">
    <property type="component" value="Chromosome"/>
</dbReference>
<reference evidence="3 4" key="1">
    <citation type="journal article" date="2010" name="Cell Res.">
        <title>Complete genome sequence of the rifamycin SV-producing Amycolatopsis mediterranei U32 revealed its genetic characteristics in phylogeny and metabolism.</title>
        <authorList>
            <person name="Zhao W."/>
            <person name="Zhong Y."/>
            <person name="Yuan H."/>
            <person name="Wang J."/>
            <person name="Zheng H."/>
            <person name="Wang Y."/>
            <person name="Cen X."/>
            <person name="Xu F."/>
            <person name="Bai J."/>
            <person name="Han X."/>
            <person name="Lu G."/>
            <person name="Zhu Y."/>
            <person name="Shao Z."/>
            <person name="Yan H."/>
            <person name="Li C."/>
            <person name="Peng N."/>
            <person name="Zhang Z."/>
            <person name="Zhang Y."/>
            <person name="Lin W."/>
            <person name="Fan Y."/>
            <person name="Qin Z."/>
            <person name="Hu Y."/>
            <person name="Zhu B."/>
            <person name="Wang S."/>
            <person name="Ding X."/>
            <person name="Zhao G.P."/>
        </authorList>
    </citation>
    <scope>NUCLEOTIDE SEQUENCE [LARGE SCALE GENOMIC DNA]</scope>
    <source>
        <strain evidence="4">U-32</strain>
    </source>
</reference>
<dbReference type="KEGG" id="amd:AMED_1340"/>
<dbReference type="SUPFAM" id="SSF117782">
    <property type="entry name" value="YbjQ-like"/>
    <property type="match status" value="1"/>
</dbReference>
<accession>A0A0H3CYY2</accession>
<dbReference type="Gene3D" id="3.30.110.70">
    <property type="entry name" value="Hypothetical protein apc22750. Chain B"/>
    <property type="match status" value="1"/>
</dbReference>
<evidence type="ECO:0000256" key="2">
    <source>
        <dbReference type="SAM" id="MobiDB-lite"/>
    </source>
</evidence>
<evidence type="ECO:0000256" key="1">
    <source>
        <dbReference type="ARBA" id="ARBA00010751"/>
    </source>
</evidence>
<dbReference type="HOGENOM" id="CLU_1033048_0_0_11"/>
<dbReference type="Pfam" id="PF01906">
    <property type="entry name" value="YbjQ_1"/>
    <property type="match status" value="1"/>
</dbReference>
<comment type="similarity">
    <text evidence="1">Belongs to the UPF0145 family.</text>
</comment>
<gene>
    <name evidence="3" type="ordered locus">AMED_1340</name>
</gene>
<feature type="region of interest" description="Disordered" evidence="2">
    <location>
        <begin position="1"/>
        <end position="24"/>
    </location>
</feature>
<evidence type="ECO:0000313" key="4">
    <source>
        <dbReference type="Proteomes" id="UP000000328"/>
    </source>
</evidence>